<feature type="domain" description="RING-type" evidence="5">
    <location>
        <begin position="138"/>
        <end position="181"/>
    </location>
</feature>
<dbReference type="Pfam" id="PF14599">
    <property type="entry name" value="zinc_ribbon_6"/>
    <property type="match status" value="1"/>
</dbReference>
<dbReference type="SUPFAM" id="SSF161245">
    <property type="entry name" value="Zinc hairpin stack"/>
    <property type="match status" value="1"/>
</dbReference>
<evidence type="ECO:0000256" key="4">
    <source>
        <dbReference type="PROSITE-ProRule" id="PRU00601"/>
    </source>
</evidence>
<evidence type="ECO:0000313" key="8">
    <source>
        <dbReference type="EMBL" id="KAK7100963.1"/>
    </source>
</evidence>
<dbReference type="InterPro" id="IPR039512">
    <property type="entry name" value="RCHY1_zinc-ribbon"/>
</dbReference>
<dbReference type="PROSITE" id="PS50089">
    <property type="entry name" value="ZF_RING_2"/>
    <property type="match status" value="1"/>
</dbReference>
<organism evidence="8 9">
    <name type="scientific">Littorina saxatilis</name>
    <dbReference type="NCBI Taxonomy" id="31220"/>
    <lineage>
        <taxon>Eukaryota</taxon>
        <taxon>Metazoa</taxon>
        <taxon>Spiralia</taxon>
        <taxon>Lophotrochozoa</taxon>
        <taxon>Mollusca</taxon>
        <taxon>Gastropoda</taxon>
        <taxon>Caenogastropoda</taxon>
        <taxon>Littorinimorpha</taxon>
        <taxon>Littorinoidea</taxon>
        <taxon>Littorinidae</taxon>
        <taxon>Littorina</taxon>
    </lineage>
</organism>
<dbReference type="GO" id="GO:0016567">
    <property type="term" value="P:protein ubiquitination"/>
    <property type="evidence" value="ECO:0007669"/>
    <property type="project" value="TreeGrafter"/>
</dbReference>
<dbReference type="PROSITE" id="PS51270">
    <property type="entry name" value="ZF_CTCHY"/>
    <property type="match status" value="1"/>
</dbReference>
<dbReference type="PANTHER" id="PTHR21319:SF53">
    <property type="entry name" value="RING FINGER AND CHY ZINC FINGER DOMAIN-CONTAINING PROTEIN 1"/>
    <property type="match status" value="1"/>
</dbReference>
<dbReference type="EMBL" id="JBAMIC010000011">
    <property type="protein sequence ID" value="KAK7100963.1"/>
    <property type="molecule type" value="Genomic_DNA"/>
</dbReference>
<dbReference type="Pfam" id="PF05495">
    <property type="entry name" value="zf-CHY"/>
    <property type="match status" value="1"/>
</dbReference>
<dbReference type="CDD" id="cd16464">
    <property type="entry name" value="RING-H2_Pirh2-like"/>
    <property type="match status" value="1"/>
</dbReference>
<keyword evidence="9" id="KW-1185">Reference proteome</keyword>
<feature type="domain" description="CHY-type" evidence="6">
    <location>
        <begin position="4"/>
        <end position="72"/>
    </location>
</feature>
<dbReference type="GO" id="GO:0061630">
    <property type="term" value="F:ubiquitin protein ligase activity"/>
    <property type="evidence" value="ECO:0007669"/>
    <property type="project" value="TreeGrafter"/>
</dbReference>
<dbReference type="SUPFAM" id="SSF57850">
    <property type="entry name" value="RING/U-box"/>
    <property type="match status" value="1"/>
</dbReference>
<comment type="caution">
    <text evidence="8">The sequence shown here is derived from an EMBL/GenBank/DDBJ whole genome shotgun (WGS) entry which is preliminary data.</text>
</comment>
<dbReference type="GO" id="GO:0008270">
    <property type="term" value="F:zinc ion binding"/>
    <property type="evidence" value="ECO:0007669"/>
    <property type="project" value="UniProtKB-KW"/>
</dbReference>
<evidence type="ECO:0000259" key="7">
    <source>
        <dbReference type="PROSITE" id="PS51270"/>
    </source>
</evidence>
<evidence type="ECO:0000256" key="1">
    <source>
        <dbReference type="ARBA" id="ARBA00022723"/>
    </source>
</evidence>
<proteinExistence type="predicted"/>
<reference evidence="8 9" key="1">
    <citation type="submission" date="2024-02" db="EMBL/GenBank/DDBJ databases">
        <title>Chromosome-scale genome assembly of the rough periwinkle Littorina saxatilis.</title>
        <authorList>
            <person name="De Jode A."/>
            <person name="Faria R."/>
            <person name="Formenti G."/>
            <person name="Sims Y."/>
            <person name="Smith T.P."/>
            <person name="Tracey A."/>
            <person name="Wood J.M.D."/>
            <person name="Zagrodzka Z.B."/>
            <person name="Johannesson K."/>
            <person name="Butlin R.K."/>
            <person name="Leder E.H."/>
        </authorList>
    </citation>
    <scope>NUCLEOTIDE SEQUENCE [LARGE SCALE GENOMIC DNA]</scope>
    <source>
        <strain evidence="8">Snail1</strain>
        <tissue evidence="8">Muscle</tissue>
    </source>
</reference>
<dbReference type="GO" id="GO:0005634">
    <property type="term" value="C:nucleus"/>
    <property type="evidence" value="ECO:0007669"/>
    <property type="project" value="TreeGrafter"/>
</dbReference>
<dbReference type="InterPro" id="IPR037275">
    <property type="entry name" value="Znf_CTCHY_sf"/>
</dbReference>
<dbReference type="InterPro" id="IPR037274">
    <property type="entry name" value="Znf_CHY_sf"/>
</dbReference>
<gene>
    <name evidence="8" type="ORF">V1264_023822</name>
</gene>
<dbReference type="SUPFAM" id="SSF161219">
    <property type="entry name" value="CHY zinc finger-like"/>
    <property type="match status" value="1"/>
</dbReference>
<dbReference type="AlphaFoldDB" id="A0AAN9B8Z4"/>
<dbReference type="Gene3D" id="2.20.28.10">
    <property type="match status" value="1"/>
</dbReference>
<dbReference type="Gene3D" id="3.30.40.10">
    <property type="entry name" value="Zinc/RING finger domain, C3HC4 (zinc finger)"/>
    <property type="match status" value="1"/>
</dbReference>
<protein>
    <recommendedName>
        <fullName evidence="10">RING finger and CHY zinc finger domain-containing protein 1</fullName>
    </recommendedName>
</protein>
<dbReference type="PROSITE" id="PS51266">
    <property type="entry name" value="ZF_CHY"/>
    <property type="match status" value="1"/>
</dbReference>
<evidence type="ECO:0000256" key="2">
    <source>
        <dbReference type="ARBA" id="ARBA00022771"/>
    </source>
</evidence>
<dbReference type="InterPro" id="IPR008913">
    <property type="entry name" value="Znf_CHY"/>
</dbReference>
<accession>A0AAN9B8Z4</accession>
<dbReference type="Pfam" id="PF13639">
    <property type="entry name" value="zf-RING_2"/>
    <property type="match status" value="1"/>
</dbReference>
<feature type="domain" description="CTCHY-type" evidence="7">
    <location>
        <begin position="74"/>
        <end position="137"/>
    </location>
</feature>
<keyword evidence="2 4" id="KW-0863">Zinc-finger</keyword>
<sequence length="244" mass="28304">MAEVDVNNLGCEHYDRNCALISPCCKKQYTCRVCHDDHELDHEMDRKLVSRVVCLQCKVEQDVTKLCESCGCEFGKYYCEVCRLFDNKDRQQFHCQQCGLCRVGGRENFFHCEKCDLCLSIGLKDNHKCVEKVSHDVCPVCMEDLHTSRAQMTIPPCGHILHRQCFQQCLRKGHYACPTCNQSMVDMDNVWKDMDEEMKDVDMPEEYRDLDVVITCRDCHKESTTKFHVLGLKCQLCGSYNTAR</sequence>
<dbReference type="Proteomes" id="UP001374579">
    <property type="component" value="Unassembled WGS sequence"/>
</dbReference>
<dbReference type="InterPro" id="IPR001841">
    <property type="entry name" value="Znf_RING"/>
</dbReference>
<evidence type="ECO:0000259" key="5">
    <source>
        <dbReference type="PROSITE" id="PS50089"/>
    </source>
</evidence>
<keyword evidence="3" id="KW-0862">Zinc</keyword>
<keyword evidence="1" id="KW-0479">Metal-binding</keyword>
<dbReference type="SMART" id="SM00184">
    <property type="entry name" value="RING"/>
    <property type="match status" value="1"/>
</dbReference>
<dbReference type="GO" id="GO:0006511">
    <property type="term" value="P:ubiquitin-dependent protein catabolic process"/>
    <property type="evidence" value="ECO:0007669"/>
    <property type="project" value="TreeGrafter"/>
</dbReference>
<dbReference type="PANTHER" id="PTHR21319">
    <property type="entry name" value="RING FINGER AND CHY ZINC FINGER DOMAIN-CONTAINING PROTEIN 1"/>
    <property type="match status" value="1"/>
</dbReference>
<evidence type="ECO:0000259" key="6">
    <source>
        <dbReference type="PROSITE" id="PS51266"/>
    </source>
</evidence>
<evidence type="ECO:0008006" key="10">
    <source>
        <dbReference type="Google" id="ProtNLM"/>
    </source>
</evidence>
<dbReference type="InterPro" id="IPR013083">
    <property type="entry name" value="Znf_RING/FYVE/PHD"/>
</dbReference>
<evidence type="ECO:0000256" key="3">
    <source>
        <dbReference type="ARBA" id="ARBA00022833"/>
    </source>
</evidence>
<name>A0AAN9B8Z4_9CAEN</name>
<dbReference type="InterPro" id="IPR017921">
    <property type="entry name" value="Znf_CTCHY"/>
</dbReference>
<evidence type="ECO:0000313" key="9">
    <source>
        <dbReference type="Proteomes" id="UP001374579"/>
    </source>
</evidence>